<keyword evidence="1" id="KW-1133">Transmembrane helix</keyword>
<dbReference type="GeneID" id="54347870"/>
<name>A0A6A5RBU0_9PLEO</name>
<dbReference type="AlphaFoldDB" id="A0A6A5RBU0"/>
<evidence type="ECO:0000256" key="1">
    <source>
        <dbReference type="SAM" id="Phobius"/>
    </source>
</evidence>
<dbReference type="EMBL" id="ML978988">
    <property type="protein sequence ID" value="KAF1924983.1"/>
    <property type="molecule type" value="Genomic_DNA"/>
</dbReference>
<keyword evidence="1" id="KW-0472">Membrane</keyword>
<accession>A0A6A5RBU0</accession>
<proteinExistence type="predicted"/>
<dbReference type="Proteomes" id="UP000800082">
    <property type="component" value="Unassembled WGS sequence"/>
</dbReference>
<protein>
    <submittedName>
        <fullName evidence="2">Uncharacterized protein</fullName>
    </submittedName>
</protein>
<dbReference type="RefSeq" id="XP_033445235.1">
    <property type="nucleotide sequence ID" value="XM_033590209.1"/>
</dbReference>
<reference evidence="2" key="1">
    <citation type="journal article" date="2020" name="Stud. Mycol.">
        <title>101 Dothideomycetes genomes: a test case for predicting lifestyles and emergence of pathogens.</title>
        <authorList>
            <person name="Haridas S."/>
            <person name="Albert R."/>
            <person name="Binder M."/>
            <person name="Bloem J."/>
            <person name="Labutti K."/>
            <person name="Salamov A."/>
            <person name="Andreopoulos B."/>
            <person name="Baker S."/>
            <person name="Barry K."/>
            <person name="Bills G."/>
            <person name="Bluhm B."/>
            <person name="Cannon C."/>
            <person name="Castanera R."/>
            <person name="Culley D."/>
            <person name="Daum C."/>
            <person name="Ezra D."/>
            <person name="Gonzalez J."/>
            <person name="Henrissat B."/>
            <person name="Kuo A."/>
            <person name="Liang C."/>
            <person name="Lipzen A."/>
            <person name="Lutzoni F."/>
            <person name="Magnuson J."/>
            <person name="Mondo S."/>
            <person name="Nolan M."/>
            <person name="Ohm R."/>
            <person name="Pangilinan J."/>
            <person name="Park H.-J."/>
            <person name="Ramirez L."/>
            <person name="Alfaro M."/>
            <person name="Sun H."/>
            <person name="Tritt A."/>
            <person name="Yoshinaga Y."/>
            <person name="Zwiers L.-H."/>
            <person name="Turgeon B."/>
            <person name="Goodwin S."/>
            <person name="Spatafora J."/>
            <person name="Crous P."/>
            <person name="Grigoriev I."/>
        </authorList>
    </citation>
    <scope>NUCLEOTIDE SEQUENCE</scope>
    <source>
        <strain evidence="2">CBS 183.55</strain>
    </source>
</reference>
<keyword evidence="1" id="KW-0812">Transmembrane</keyword>
<sequence>MRYALRYATDPAPEPRRHLLPTPEVHQHCLRPAMGRNYVLLILIYHCWAARHVRRLALSLTPETAMVPPRVLLNKSVAGIVIFTFLNYGSVMAIVYYFAIWIQVARA</sequence>
<gene>
    <name evidence="2" type="ORF">M421DRAFT_400897</name>
</gene>
<organism evidence="2 3">
    <name type="scientific">Didymella exigua CBS 183.55</name>
    <dbReference type="NCBI Taxonomy" id="1150837"/>
    <lineage>
        <taxon>Eukaryota</taxon>
        <taxon>Fungi</taxon>
        <taxon>Dikarya</taxon>
        <taxon>Ascomycota</taxon>
        <taxon>Pezizomycotina</taxon>
        <taxon>Dothideomycetes</taxon>
        <taxon>Pleosporomycetidae</taxon>
        <taxon>Pleosporales</taxon>
        <taxon>Pleosporineae</taxon>
        <taxon>Didymellaceae</taxon>
        <taxon>Didymella</taxon>
    </lineage>
</organism>
<keyword evidence="3" id="KW-1185">Reference proteome</keyword>
<feature type="transmembrane region" description="Helical" evidence="1">
    <location>
        <begin position="77"/>
        <end position="102"/>
    </location>
</feature>
<dbReference type="OrthoDB" id="10021397at2759"/>
<evidence type="ECO:0000313" key="2">
    <source>
        <dbReference type="EMBL" id="KAF1924983.1"/>
    </source>
</evidence>
<evidence type="ECO:0000313" key="3">
    <source>
        <dbReference type="Proteomes" id="UP000800082"/>
    </source>
</evidence>